<organism evidence="2 3">
    <name type="scientific">Aldrovandia affinis</name>
    <dbReference type="NCBI Taxonomy" id="143900"/>
    <lineage>
        <taxon>Eukaryota</taxon>
        <taxon>Metazoa</taxon>
        <taxon>Chordata</taxon>
        <taxon>Craniata</taxon>
        <taxon>Vertebrata</taxon>
        <taxon>Euteleostomi</taxon>
        <taxon>Actinopterygii</taxon>
        <taxon>Neopterygii</taxon>
        <taxon>Teleostei</taxon>
        <taxon>Notacanthiformes</taxon>
        <taxon>Halosauridae</taxon>
        <taxon>Aldrovandia</taxon>
    </lineage>
</organism>
<dbReference type="Gene3D" id="1.25.10.10">
    <property type="entry name" value="Leucine-rich Repeat Variant"/>
    <property type="match status" value="1"/>
</dbReference>
<feature type="region of interest" description="Disordered" evidence="1">
    <location>
        <begin position="386"/>
        <end position="423"/>
    </location>
</feature>
<dbReference type="Proteomes" id="UP001221898">
    <property type="component" value="Unassembled WGS sequence"/>
</dbReference>
<dbReference type="PANTHER" id="PTHR46464">
    <property type="entry name" value="ANK_REP_REGION DOMAIN-CONTAINING PROTEIN"/>
    <property type="match status" value="1"/>
</dbReference>
<dbReference type="AlphaFoldDB" id="A0AAD7SD85"/>
<dbReference type="EMBL" id="JAINUG010000076">
    <property type="protein sequence ID" value="KAJ8400456.1"/>
    <property type="molecule type" value="Genomic_DNA"/>
</dbReference>
<reference evidence="2" key="1">
    <citation type="journal article" date="2023" name="Science">
        <title>Genome structures resolve the early diversification of teleost fishes.</title>
        <authorList>
            <person name="Parey E."/>
            <person name="Louis A."/>
            <person name="Montfort J."/>
            <person name="Bouchez O."/>
            <person name="Roques C."/>
            <person name="Iampietro C."/>
            <person name="Lluch J."/>
            <person name="Castinel A."/>
            <person name="Donnadieu C."/>
            <person name="Desvignes T."/>
            <person name="Floi Bucao C."/>
            <person name="Jouanno E."/>
            <person name="Wen M."/>
            <person name="Mejri S."/>
            <person name="Dirks R."/>
            <person name="Jansen H."/>
            <person name="Henkel C."/>
            <person name="Chen W.J."/>
            <person name="Zahm M."/>
            <person name="Cabau C."/>
            <person name="Klopp C."/>
            <person name="Thompson A.W."/>
            <person name="Robinson-Rechavi M."/>
            <person name="Braasch I."/>
            <person name="Lecointre G."/>
            <person name="Bobe J."/>
            <person name="Postlethwait J.H."/>
            <person name="Berthelot C."/>
            <person name="Roest Crollius H."/>
            <person name="Guiguen Y."/>
        </authorList>
    </citation>
    <scope>NUCLEOTIDE SEQUENCE</scope>
    <source>
        <strain evidence="2">NC1722</strain>
    </source>
</reference>
<dbReference type="InterPro" id="IPR016024">
    <property type="entry name" value="ARM-type_fold"/>
</dbReference>
<gene>
    <name evidence="2" type="ORF">AAFF_G00395800</name>
</gene>
<proteinExistence type="predicted"/>
<name>A0AAD7SD85_9TELE</name>
<feature type="compositionally biased region" description="Low complexity" evidence="1">
    <location>
        <begin position="403"/>
        <end position="415"/>
    </location>
</feature>
<evidence type="ECO:0000313" key="2">
    <source>
        <dbReference type="EMBL" id="KAJ8400456.1"/>
    </source>
</evidence>
<sequence>MSENVVHSLLSRSELDVYGRLIRLFLLSCEEETLKTAAVILELCHNEEGRWDHLRGFLQGGCVPTAIRVLEQEGNEKEQALRVLNESNTKEHLHISDGLPLPCAPMVRTPALLKVIQRAQEEGREESEELVLIPAVHCLFPLAKAQEAHRHTAGMHRETLQLLTALVDQRCTRGLLCAVCEATSRIIITQAIRARWWKRVAWRPWFRDREVQLGAVRAVHRLVEGNEHAQKSVEAFAGPRPFLLLLKNSRAGGVQEAAMETIWCLAGEDLDDQRSMAVAIGQLVFLAVTMLGGLAQGSGEEHAAMAGACTPQFIARVLRSNGKESVMGAVRTLRHACLGVGFSPHPLVQGQVVRSGGVALLLALLTLSCCGLLRREAAWTHAVVTHAEPSSETSPPLGESVGTSSTPSSLPATPAKNSKQRSS</sequence>
<comment type="caution">
    <text evidence="2">The sequence shown here is derived from an EMBL/GenBank/DDBJ whole genome shotgun (WGS) entry which is preliminary data.</text>
</comment>
<dbReference type="SUPFAM" id="SSF48371">
    <property type="entry name" value="ARM repeat"/>
    <property type="match status" value="1"/>
</dbReference>
<accession>A0AAD7SD85</accession>
<dbReference type="InterPro" id="IPR043379">
    <property type="entry name" value="ANKAR"/>
</dbReference>
<dbReference type="PANTHER" id="PTHR46464:SF2">
    <property type="entry name" value="ANKYRIN AND ARMADILLO REPEAT-CONTAINING PROTEIN"/>
    <property type="match status" value="1"/>
</dbReference>
<protein>
    <submittedName>
        <fullName evidence="2">Uncharacterized protein</fullName>
    </submittedName>
</protein>
<dbReference type="InterPro" id="IPR011989">
    <property type="entry name" value="ARM-like"/>
</dbReference>
<evidence type="ECO:0000313" key="3">
    <source>
        <dbReference type="Proteomes" id="UP001221898"/>
    </source>
</evidence>
<keyword evidence="3" id="KW-1185">Reference proteome</keyword>
<evidence type="ECO:0000256" key="1">
    <source>
        <dbReference type="SAM" id="MobiDB-lite"/>
    </source>
</evidence>